<dbReference type="EMBL" id="JABZQQ010000141">
    <property type="protein sequence ID" value="MBF1266106.1"/>
    <property type="molecule type" value="Genomic_DNA"/>
</dbReference>
<accession>A0A930DIN6</accession>
<evidence type="ECO:0000313" key="2">
    <source>
        <dbReference type="EMBL" id="MBF1266106.1"/>
    </source>
</evidence>
<dbReference type="PANTHER" id="PTHR43773:SF1">
    <property type="entry name" value="MAGNESIUM TRANSPORTER MGTE"/>
    <property type="match status" value="1"/>
</dbReference>
<dbReference type="Gene3D" id="1.25.60.10">
    <property type="entry name" value="MgtE N-terminal domain-like"/>
    <property type="match status" value="1"/>
</dbReference>
<dbReference type="GO" id="GO:0015095">
    <property type="term" value="F:magnesium ion transmembrane transporter activity"/>
    <property type="evidence" value="ECO:0007669"/>
    <property type="project" value="InterPro"/>
</dbReference>
<dbReference type="InterPro" id="IPR006669">
    <property type="entry name" value="MgtE_transporter"/>
</dbReference>
<dbReference type="PANTHER" id="PTHR43773">
    <property type="entry name" value="MAGNESIUM TRANSPORTER MGTE"/>
    <property type="match status" value="1"/>
</dbReference>
<dbReference type="GO" id="GO:0016020">
    <property type="term" value="C:membrane"/>
    <property type="evidence" value="ECO:0007669"/>
    <property type="project" value="InterPro"/>
</dbReference>
<dbReference type="SUPFAM" id="SSF158791">
    <property type="entry name" value="MgtE N-terminal domain-like"/>
    <property type="match status" value="1"/>
</dbReference>
<comment type="caution">
    <text evidence="2">The sequence shown here is derived from an EMBL/GenBank/DDBJ whole genome shotgun (WGS) entry which is preliminary data.</text>
</comment>
<dbReference type="InterPro" id="IPR038076">
    <property type="entry name" value="MgtE_N_sf"/>
</dbReference>
<dbReference type="Pfam" id="PF03448">
    <property type="entry name" value="MgtE_N"/>
    <property type="match status" value="1"/>
</dbReference>
<dbReference type="InterPro" id="IPR006668">
    <property type="entry name" value="Mg_transptr_MgtE_intracell_dom"/>
</dbReference>
<dbReference type="AlphaFoldDB" id="A0A930DIN6"/>
<gene>
    <name evidence="2" type="ORF">HXM80_10815</name>
</gene>
<protein>
    <submittedName>
        <fullName evidence="2">Magnesium transporter</fullName>
    </submittedName>
</protein>
<reference evidence="2" key="1">
    <citation type="submission" date="2020-04" db="EMBL/GenBank/DDBJ databases">
        <title>Deep metagenomics examines the oral microbiome during advanced dental caries in children, revealing novel taxa and co-occurrences with host molecules.</title>
        <authorList>
            <person name="Baker J.L."/>
            <person name="Morton J.T."/>
            <person name="Dinis M."/>
            <person name="Alvarez R."/>
            <person name="Tran N.C."/>
            <person name="Knight R."/>
            <person name="Edlund A."/>
        </authorList>
    </citation>
    <scope>NUCLEOTIDE SEQUENCE</scope>
    <source>
        <strain evidence="2">JCVI_32_bin.62</strain>
    </source>
</reference>
<name>A0A930DIN6_NEISI</name>
<sequence length="148" mass="16354">MSIEQTPPNLENDGIESDVERVSADFDRIHALCEILSPAFPQIEEGVPIEDEALRDKFTELTVLLNELHPADVAAVLESLPPRERNVVWLLVTPEDDGEVLLEVSDAARETLIESMDKDELLAAVDDLDADELAELAGDLPHQVVYEA</sequence>
<proteinExistence type="predicted"/>
<feature type="non-terminal residue" evidence="2">
    <location>
        <position position="148"/>
    </location>
</feature>
<feature type="domain" description="Magnesium transporter MgtE intracellular" evidence="1">
    <location>
        <begin position="68"/>
        <end position="148"/>
    </location>
</feature>
<evidence type="ECO:0000259" key="1">
    <source>
        <dbReference type="SMART" id="SM00924"/>
    </source>
</evidence>
<dbReference type="SMART" id="SM00924">
    <property type="entry name" value="MgtE_N"/>
    <property type="match status" value="1"/>
</dbReference>
<evidence type="ECO:0000313" key="3">
    <source>
        <dbReference type="Proteomes" id="UP000780345"/>
    </source>
</evidence>
<dbReference type="Proteomes" id="UP000780345">
    <property type="component" value="Unassembled WGS sequence"/>
</dbReference>
<organism evidence="2 3">
    <name type="scientific">Neisseria sicca</name>
    <dbReference type="NCBI Taxonomy" id="490"/>
    <lineage>
        <taxon>Bacteria</taxon>
        <taxon>Pseudomonadati</taxon>
        <taxon>Pseudomonadota</taxon>
        <taxon>Betaproteobacteria</taxon>
        <taxon>Neisseriales</taxon>
        <taxon>Neisseriaceae</taxon>
        <taxon>Neisseria</taxon>
    </lineage>
</organism>